<organism evidence="7 8">
    <name type="scientific">Brachybacterium muris UCD-AY4</name>
    <dbReference type="NCBI Taxonomy" id="1249481"/>
    <lineage>
        <taxon>Bacteria</taxon>
        <taxon>Bacillati</taxon>
        <taxon>Actinomycetota</taxon>
        <taxon>Actinomycetes</taxon>
        <taxon>Micrococcales</taxon>
        <taxon>Dermabacteraceae</taxon>
        <taxon>Brachybacterium</taxon>
    </lineage>
</organism>
<accession>A0A022KVN0</accession>
<evidence type="ECO:0000256" key="5">
    <source>
        <dbReference type="ARBA" id="ARBA00023136"/>
    </source>
</evidence>
<feature type="transmembrane region" description="Helical" evidence="6">
    <location>
        <begin position="37"/>
        <end position="61"/>
    </location>
</feature>
<dbReference type="HOGENOM" id="CLU_012893_16_3_11"/>
<comment type="caution">
    <text evidence="7">The sequence shown here is derived from an EMBL/GenBank/DDBJ whole genome shotgun (WGS) entry which is preliminary data.</text>
</comment>
<dbReference type="STRING" id="1249481.D641_0111045"/>
<keyword evidence="4 6" id="KW-1133">Transmembrane helix</keyword>
<feature type="transmembrane region" description="Helical" evidence="6">
    <location>
        <begin position="12"/>
        <end position="31"/>
    </location>
</feature>
<feature type="transmembrane region" description="Helical" evidence="6">
    <location>
        <begin position="398"/>
        <end position="422"/>
    </location>
</feature>
<sequence length="434" mass="44757">MDRDILRLAIPSLGALIAQPLFVLVDSAFVARVGTVSLAGLGLASVVLTTVVALSVFLAYSTTAAVSRAFGAGRRAEAIARGVDACWLALGIGTLSCLLLLGAGDPLLDLFGPSAEVLAEARTYLHISAFGLPAMLAVQAATGLVRGLQKAMIPLVVAGIGAAVNVPLNWFLIFGLDLGIAGSAIGTIIAEWGMAIALLTAVARGARRNGVSLRPQLKQVASAGRDSVPMFVRTLTLRVVLLVSTFVATDLGAVQLAAHQLALTLFNLFALALDALAIAGQALVGKYLGASDTRTVRAVTSRLVSWGVGGGLVTAALLLAVSYLAPALFTPDAAVQENLRAALWVLIIAQPIAGYVFVLDGVLMGAGDAPYLAKVGVITMLATMPGAAWVAFSDLPDIWALAGVWISCTLVFMIARAITLGLRVRGDAWMRLGA</sequence>
<evidence type="ECO:0000256" key="6">
    <source>
        <dbReference type="SAM" id="Phobius"/>
    </source>
</evidence>
<dbReference type="GO" id="GO:0015297">
    <property type="term" value="F:antiporter activity"/>
    <property type="evidence" value="ECO:0007669"/>
    <property type="project" value="InterPro"/>
</dbReference>
<dbReference type="Proteomes" id="UP000019754">
    <property type="component" value="Unassembled WGS sequence"/>
</dbReference>
<feature type="transmembrane region" description="Helical" evidence="6">
    <location>
        <begin position="304"/>
        <end position="329"/>
    </location>
</feature>
<proteinExistence type="inferred from homology"/>
<evidence type="ECO:0000256" key="2">
    <source>
        <dbReference type="ARBA" id="ARBA00010199"/>
    </source>
</evidence>
<protein>
    <submittedName>
        <fullName evidence="7">Multidrug transporter MATE</fullName>
    </submittedName>
</protein>
<feature type="transmembrane region" description="Helical" evidence="6">
    <location>
        <begin position="152"/>
        <end position="174"/>
    </location>
</feature>
<feature type="transmembrane region" description="Helical" evidence="6">
    <location>
        <begin position="235"/>
        <end position="258"/>
    </location>
</feature>
<name>A0A022KVN0_9MICO</name>
<evidence type="ECO:0000256" key="3">
    <source>
        <dbReference type="ARBA" id="ARBA00022692"/>
    </source>
</evidence>
<evidence type="ECO:0000256" key="4">
    <source>
        <dbReference type="ARBA" id="ARBA00022989"/>
    </source>
</evidence>
<keyword evidence="3 6" id="KW-0812">Transmembrane</keyword>
<keyword evidence="8" id="KW-1185">Reference proteome</keyword>
<feature type="transmembrane region" description="Helical" evidence="6">
    <location>
        <begin position="264"/>
        <end position="284"/>
    </location>
</feature>
<dbReference type="Pfam" id="PF01554">
    <property type="entry name" value="MatE"/>
    <property type="match status" value="2"/>
</dbReference>
<gene>
    <name evidence="7" type="ORF">D641_0111045</name>
</gene>
<dbReference type="NCBIfam" id="TIGR00797">
    <property type="entry name" value="matE"/>
    <property type="match status" value="1"/>
</dbReference>
<dbReference type="GO" id="GO:0005886">
    <property type="term" value="C:plasma membrane"/>
    <property type="evidence" value="ECO:0007669"/>
    <property type="project" value="TreeGrafter"/>
</dbReference>
<dbReference type="GO" id="GO:0042910">
    <property type="term" value="F:xenobiotic transmembrane transporter activity"/>
    <property type="evidence" value="ECO:0007669"/>
    <property type="project" value="InterPro"/>
</dbReference>
<feature type="transmembrane region" description="Helical" evidence="6">
    <location>
        <begin position="371"/>
        <end position="392"/>
    </location>
</feature>
<dbReference type="PANTHER" id="PTHR42893:SF46">
    <property type="entry name" value="PROTEIN DETOXIFICATION 44, CHLOROPLASTIC"/>
    <property type="match status" value="1"/>
</dbReference>
<feature type="transmembrane region" description="Helical" evidence="6">
    <location>
        <begin position="124"/>
        <end position="145"/>
    </location>
</feature>
<dbReference type="EMBL" id="AORC01000013">
    <property type="protein sequence ID" value="EYT48732.1"/>
    <property type="molecule type" value="Genomic_DNA"/>
</dbReference>
<comment type="similarity">
    <text evidence="2">Belongs to the multi antimicrobial extrusion (MATE) (TC 2.A.66.1) family.</text>
</comment>
<reference evidence="7 8" key="1">
    <citation type="journal article" date="2013" name="Genome Announc.">
        <title>Draft genome sequence of an Actinobacterium, Brachybacterium muris strain UCD-AY4.</title>
        <authorList>
            <person name="Lo J.R."/>
            <person name="Lang J.M."/>
            <person name="Darling A.E."/>
            <person name="Eisen J.A."/>
            <person name="Coil D.A."/>
        </authorList>
    </citation>
    <scope>NUCLEOTIDE SEQUENCE [LARGE SCALE GENOMIC DNA]</scope>
    <source>
        <strain evidence="7 8">UCD-AY4</strain>
    </source>
</reference>
<dbReference type="CDD" id="cd13136">
    <property type="entry name" value="MATE_DinF_like"/>
    <property type="match status" value="1"/>
</dbReference>
<feature type="transmembrane region" description="Helical" evidence="6">
    <location>
        <begin position="82"/>
        <end position="104"/>
    </location>
</feature>
<feature type="transmembrane region" description="Helical" evidence="6">
    <location>
        <begin position="341"/>
        <end position="359"/>
    </location>
</feature>
<dbReference type="PANTHER" id="PTHR42893">
    <property type="entry name" value="PROTEIN DETOXIFICATION 44, CHLOROPLASTIC-RELATED"/>
    <property type="match status" value="1"/>
</dbReference>
<comment type="subcellular location">
    <subcellularLocation>
        <location evidence="1">Membrane</location>
        <topology evidence="1">Multi-pass membrane protein</topology>
    </subcellularLocation>
</comment>
<dbReference type="InterPro" id="IPR044644">
    <property type="entry name" value="DinF-like"/>
</dbReference>
<dbReference type="AlphaFoldDB" id="A0A022KVN0"/>
<evidence type="ECO:0000313" key="7">
    <source>
        <dbReference type="EMBL" id="EYT48732.1"/>
    </source>
</evidence>
<dbReference type="InterPro" id="IPR002528">
    <property type="entry name" value="MATE_fam"/>
</dbReference>
<evidence type="ECO:0000313" key="8">
    <source>
        <dbReference type="Proteomes" id="UP000019754"/>
    </source>
</evidence>
<keyword evidence="5 6" id="KW-0472">Membrane</keyword>
<evidence type="ECO:0000256" key="1">
    <source>
        <dbReference type="ARBA" id="ARBA00004141"/>
    </source>
</evidence>
<feature type="transmembrane region" description="Helical" evidence="6">
    <location>
        <begin position="180"/>
        <end position="203"/>
    </location>
</feature>